<proteinExistence type="predicted"/>
<dbReference type="GO" id="GO:0016740">
    <property type="term" value="F:transferase activity"/>
    <property type="evidence" value="ECO:0007669"/>
    <property type="project" value="UniProtKB-KW"/>
</dbReference>
<dbReference type="EMBL" id="GL883077">
    <property type="protein sequence ID" value="EGF91947.1"/>
    <property type="molecule type" value="Genomic_DNA"/>
</dbReference>
<dbReference type="HOGENOM" id="CLU_2217576_0_0_5"/>
<dbReference type="eggNOG" id="COG1208">
    <property type="taxonomic scope" value="Bacteria"/>
</dbReference>
<name>F4QJJ6_9CAUL</name>
<keyword evidence="2" id="KW-1185">Reference proteome</keyword>
<sequence length="106" mass="11648">MDAALLLARMERTTGFDGAGDFFMAGDRLRFRGEATSAPLNYMGVHITKPQIVDGVDEAAFSLAKIWRERAPQGRLAGVVMDGDWMHVGDPEARGIAEERLAARDR</sequence>
<keyword evidence="1" id="KW-0808">Transferase</keyword>
<dbReference type="Proteomes" id="UP000006512">
    <property type="component" value="Unassembled WGS sequence"/>
</dbReference>
<protein>
    <submittedName>
        <fullName evidence="1">Nucleotidyl transferase family protein</fullName>
    </submittedName>
</protein>
<dbReference type="Gene3D" id="3.90.550.10">
    <property type="entry name" value="Spore Coat Polysaccharide Biosynthesis Protein SpsA, Chain A"/>
    <property type="match status" value="1"/>
</dbReference>
<dbReference type="AlphaFoldDB" id="F4QJJ6"/>
<gene>
    <name evidence="1" type="ORF">ABI_03790</name>
</gene>
<organism evidence="1 2">
    <name type="scientific">Asticcacaulis biprosthecium C19</name>
    <dbReference type="NCBI Taxonomy" id="715226"/>
    <lineage>
        <taxon>Bacteria</taxon>
        <taxon>Pseudomonadati</taxon>
        <taxon>Pseudomonadota</taxon>
        <taxon>Alphaproteobacteria</taxon>
        <taxon>Caulobacterales</taxon>
        <taxon>Caulobacteraceae</taxon>
        <taxon>Asticcacaulis</taxon>
    </lineage>
</organism>
<dbReference type="STRING" id="715226.ABI_03790"/>
<accession>F4QJJ6</accession>
<evidence type="ECO:0000313" key="2">
    <source>
        <dbReference type="Proteomes" id="UP000006512"/>
    </source>
</evidence>
<reference evidence="2" key="1">
    <citation type="submission" date="2011-03" db="EMBL/GenBank/DDBJ databases">
        <title>Draft genome sequence of Brevundimonas diminuta.</title>
        <authorList>
            <person name="Brown P.J.B."/>
            <person name="Buechlein A."/>
            <person name="Hemmerich C."/>
            <person name="Brun Y.V."/>
        </authorList>
    </citation>
    <scope>NUCLEOTIDE SEQUENCE [LARGE SCALE GENOMIC DNA]</scope>
    <source>
        <strain evidence="2">C19</strain>
    </source>
</reference>
<dbReference type="InterPro" id="IPR029044">
    <property type="entry name" value="Nucleotide-diphossugar_trans"/>
</dbReference>
<evidence type="ECO:0000313" key="1">
    <source>
        <dbReference type="EMBL" id="EGF91947.1"/>
    </source>
</evidence>